<gene>
    <name evidence="1" type="ORF">AFERRI_50748</name>
</gene>
<accession>A0ABY1MUR2</accession>
<sequence>MCADPENSAALQEADAWDRNPRVAQGIRDAPALAIFPVADAVSETAA</sequence>
<organism evidence="1 2">
    <name type="scientific">Acidithiobacillus ferrivorans</name>
    <dbReference type="NCBI Taxonomy" id="160808"/>
    <lineage>
        <taxon>Bacteria</taxon>
        <taxon>Pseudomonadati</taxon>
        <taxon>Pseudomonadota</taxon>
        <taxon>Acidithiobacillia</taxon>
        <taxon>Acidithiobacillales</taxon>
        <taxon>Acidithiobacillaceae</taxon>
        <taxon>Acidithiobacillus</taxon>
    </lineage>
</organism>
<evidence type="ECO:0000313" key="1">
    <source>
        <dbReference type="EMBL" id="SMH67546.1"/>
    </source>
</evidence>
<keyword evidence="2" id="KW-1185">Reference proteome</keyword>
<dbReference type="Proteomes" id="UP000193925">
    <property type="component" value="Chromosome AFERRI"/>
</dbReference>
<proteinExistence type="predicted"/>
<evidence type="ECO:0000313" key="2">
    <source>
        <dbReference type="Proteomes" id="UP000193925"/>
    </source>
</evidence>
<dbReference type="EMBL" id="LT841305">
    <property type="protein sequence ID" value="SMH67546.1"/>
    <property type="molecule type" value="Genomic_DNA"/>
</dbReference>
<reference evidence="1 2" key="1">
    <citation type="submission" date="2017-03" db="EMBL/GenBank/DDBJ databases">
        <authorList>
            <person name="Regsiter A."/>
            <person name="William W."/>
        </authorList>
    </citation>
    <scope>NUCLEOTIDE SEQUENCE [LARGE SCALE GENOMIC DNA]</scope>
    <source>
        <strain evidence="1">PRJEB5721</strain>
    </source>
</reference>
<name>A0ABY1MUR2_9PROT</name>
<protein>
    <submittedName>
        <fullName evidence="1">Uncharacterized protein</fullName>
    </submittedName>
</protein>